<dbReference type="PANTHER" id="PTHR33744:SF1">
    <property type="entry name" value="DNA-BINDING TRANSCRIPTIONAL ACTIVATOR ADER"/>
    <property type="match status" value="1"/>
</dbReference>
<comment type="similarity">
    <text evidence="1">Belongs to the CdaR family.</text>
</comment>
<keyword evidence="6" id="KW-1185">Reference proteome</keyword>
<evidence type="ECO:0000259" key="2">
    <source>
        <dbReference type="Pfam" id="PF13556"/>
    </source>
</evidence>
<accession>A0A1X0APY0</accession>
<evidence type="ECO:0000259" key="3">
    <source>
        <dbReference type="Pfam" id="PF14361"/>
    </source>
</evidence>
<evidence type="ECO:0000259" key="4">
    <source>
        <dbReference type="Pfam" id="PF17853"/>
    </source>
</evidence>
<organism evidence="5 6">
    <name type="scientific">Mycobacterium aquaticum</name>
    <dbReference type="NCBI Taxonomy" id="1927124"/>
    <lineage>
        <taxon>Bacteria</taxon>
        <taxon>Bacillati</taxon>
        <taxon>Actinomycetota</taxon>
        <taxon>Actinomycetes</taxon>
        <taxon>Mycobacteriales</taxon>
        <taxon>Mycobacteriaceae</taxon>
        <taxon>Mycobacterium</taxon>
    </lineage>
</organism>
<dbReference type="InterPro" id="IPR041522">
    <property type="entry name" value="CdaR_GGDEF"/>
</dbReference>
<dbReference type="PANTHER" id="PTHR33744">
    <property type="entry name" value="CARBOHYDRATE DIACID REGULATOR"/>
    <property type="match status" value="1"/>
</dbReference>
<gene>
    <name evidence="5" type="ORF">BST13_23340</name>
</gene>
<proteinExistence type="inferred from homology"/>
<dbReference type="InterPro" id="IPR025751">
    <property type="entry name" value="RsbRD_N_dom"/>
</dbReference>
<feature type="domain" description="PucR C-terminal helix-turn-helix" evidence="2">
    <location>
        <begin position="334"/>
        <end position="391"/>
    </location>
</feature>
<dbReference type="Proteomes" id="UP000192448">
    <property type="component" value="Unassembled WGS sequence"/>
</dbReference>
<dbReference type="Pfam" id="PF14361">
    <property type="entry name" value="RsbRD_N"/>
    <property type="match status" value="1"/>
</dbReference>
<name>A0A1X0APY0_9MYCO</name>
<dbReference type="Pfam" id="PF13556">
    <property type="entry name" value="HTH_30"/>
    <property type="match status" value="1"/>
</dbReference>
<dbReference type="RefSeq" id="WP_083166394.1">
    <property type="nucleotide sequence ID" value="NZ_MVHF01000027.1"/>
</dbReference>
<evidence type="ECO:0000256" key="1">
    <source>
        <dbReference type="ARBA" id="ARBA00006754"/>
    </source>
</evidence>
<comment type="caution">
    <text evidence="5">The sequence shown here is derived from an EMBL/GenBank/DDBJ whole genome shotgun (WGS) entry which is preliminary data.</text>
</comment>
<dbReference type="InterPro" id="IPR051448">
    <property type="entry name" value="CdaR-like_regulators"/>
</dbReference>
<dbReference type="AlphaFoldDB" id="A0A1X0APY0"/>
<feature type="domain" description="RsbT co-antagonist protein RsbRD N-terminal" evidence="3">
    <location>
        <begin position="21"/>
        <end position="162"/>
    </location>
</feature>
<sequence>MPAAPDPSIVRLAEAVLARADALAAEMAEVIRRDVAFYASNRSLVDDAELQRSCRAQMVYVFDALTADNGPELADVSAAEDTGVRRALAGVPLATVMSAYRVGFRFMWETSLAQARDLDISPEAILATTSQIMLAQDSFTQAMTGAYRQQLTQQMLGKEEERSALVEAILQGRITDTQNLWDAADILRLPTSGPYVVVAAQVPGIGRTGLPEIANKLDTRDIRSAWRLLPDLQVGIVHLRRPATQGELLEILRSAASDRVGVSPPFDDLTVTGEALRFARLAIAGRPTDDQLVQVFDGSPLAVAAVAAPEVMQRIGHDVLGGFDDLPAEERQILVDTFQAWLDAGGSANETAAKIYVHPNTVRHRLHRIEERTGRSLSRPRDIAELCLAFEVHRRLP</sequence>
<dbReference type="InterPro" id="IPR025736">
    <property type="entry name" value="PucR_C-HTH_dom"/>
</dbReference>
<dbReference type="Gene3D" id="1.10.10.2840">
    <property type="entry name" value="PucR C-terminal helix-turn-helix domain"/>
    <property type="match status" value="1"/>
</dbReference>
<dbReference type="InterPro" id="IPR042070">
    <property type="entry name" value="PucR_C-HTH_sf"/>
</dbReference>
<dbReference type="Pfam" id="PF17853">
    <property type="entry name" value="GGDEF_2"/>
    <property type="match status" value="1"/>
</dbReference>
<dbReference type="OrthoDB" id="33973at2"/>
<dbReference type="STRING" id="1927124.BST13_23340"/>
<evidence type="ECO:0008006" key="7">
    <source>
        <dbReference type="Google" id="ProtNLM"/>
    </source>
</evidence>
<evidence type="ECO:0000313" key="6">
    <source>
        <dbReference type="Proteomes" id="UP000192448"/>
    </source>
</evidence>
<dbReference type="EMBL" id="MVHF01000027">
    <property type="protein sequence ID" value="ORA32113.1"/>
    <property type="molecule type" value="Genomic_DNA"/>
</dbReference>
<reference evidence="5 6" key="1">
    <citation type="submission" date="2017-02" db="EMBL/GenBank/DDBJ databases">
        <title>The new phylogeny of genus Mycobacterium.</title>
        <authorList>
            <person name="Tortoli E."/>
            <person name="Trovato A."/>
            <person name="Cirillo D.M."/>
        </authorList>
    </citation>
    <scope>NUCLEOTIDE SEQUENCE [LARGE SCALE GENOMIC DNA]</scope>
    <source>
        <strain evidence="5 6">RW6</strain>
    </source>
</reference>
<protein>
    <recommendedName>
        <fullName evidence="7">PucR family transcriptional regulator</fullName>
    </recommendedName>
</protein>
<feature type="domain" description="CdaR GGDEF-like" evidence="4">
    <location>
        <begin position="172"/>
        <end position="283"/>
    </location>
</feature>
<evidence type="ECO:0000313" key="5">
    <source>
        <dbReference type="EMBL" id="ORA32113.1"/>
    </source>
</evidence>